<keyword evidence="3" id="KW-1185">Reference proteome</keyword>
<reference evidence="2" key="1">
    <citation type="journal article" date="2017" name="Nature">
        <title>The genome of Chenopodium quinoa.</title>
        <authorList>
            <person name="Jarvis D.E."/>
            <person name="Ho Y.S."/>
            <person name="Lightfoot D.J."/>
            <person name="Schmoeckel S.M."/>
            <person name="Li B."/>
            <person name="Borm T.J.A."/>
            <person name="Ohyanagi H."/>
            <person name="Mineta K."/>
            <person name="Michell C.T."/>
            <person name="Saber N."/>
            <person name="Kharbatia N.M."/>
            <person name="Rupper R.R."/>
            <person name="Sharp A.R."/>
            <person name="Dally N."/>
            <person name="Boughton B.A."/>
            <person name="Woo Y.H."/>
            <person name="Gao G."/>
            <person name="Schijlen E.G.W.M."/>
            <person name="Guo X."/>
            <person name="Momin A.A."/>
            <person name="Negrao S."/>
            <person name="Al-Babili S."/>
            <person name="Gehring C."/>
            <person name="Roessner U."/>
            <person name="Jung C."/>
            <person name="Murphy K."/>
            <person name="Arold S.T."/>
            <person name="Gojobori T."/>
            <person name="van der Linden C.G."/>
            <person name="van Loo E.N."/>
            <person name="Jellen E.N."/>
            <person name="Maughan P.J."/>
            <person name="Tester M."/>
        </authorList>
    </citation>
    <scope>NUCLEOTIDE SEQUENCE [LARGE SCALE GENOMIC DNA]</scope>
    <source>
        <strain evidence="2">cv. PI 614886</strain>
    </source>
</reference>
<protein>
    <submittedName>
        <fullName evidence="2">Uncharacterized protein</fullName>
    </submittedName>
</protein>
<sequence length="97" mass="10565">MSAAQALLYQNLMAEKMPTKDSIADSTRESLIALSNSLPDKISNSPDKFPNSPHSSEKVTYVGNTVNEKDGTVDYWSELISLSYPTPDADSVPQVKS</sequence>
<organism evidence="2 3">
    <name type="scientific">Chenopodium quinoa</name>
    <name type="common">Quinoa</name>
    <dbReference type="NCBI Taxonomy" id="63459"/>
    <lineage>
        <taxon>Eukaryota</taxon>
        <taxon>Viridiplantae</taxon>
        <taxon>Streptophyta</taxon>
        <taxon>Embryophyta</taxon>
        <taxon>Tracheophyta</taxon>
        <taxon>Spermatophyta</taxon>
        <taxon>Magnoliopsida</taxon>
        <taxon>eudicotyledons</taxon>
        <taxon>Gunneridae</taxon>
        <taxon>Pentapetalae</taxon>
        <taxon>Caryophyllales</taxon>
        <taxon>Chenopodiaceae</taxon>
        <taxon>Chenopodioideae</taxon>
        <taxon>Atripliceae</taxon>
        <taxon>Chenopodium</taxon>
    </lineage>
</organism>
<dbReference type="PANTHER" id="PTHR35282">
    <property type="entry name" value="F5D14.24 PROTEIN"/>
    <property type="match status" value="1"/>
</dbReference>
<proteinExistence type="predicted"/>
<feature type="region of interest" description="Disordered" evidence="1">
    <location>
        <begin position="38"/>
        <end position="57"/>
    </location>
</feature>
<dbReference type="AlphaFoldDB" id="A0A803M4G4"/>
<dbReference type="InterPro" id="IPR049198">
    <property type="entry name" value="DUF6865"/>
</dbReference>
<name>A0A803M4G4_CHEQI</name>
<dbReference type="Proteomes" id="UP000596660">
    <property type="component" value="Unplaced"/>
</dbReference>
<dbReference type="Pfam" id="PF21737">
    <property type="entry name" value="DUF6865"/>
    <property type="match status" value="1"/>
</dbReference>
<evidence type="ECO:0000313" key="3">
    <source>
        <dbReference type="Proteomes" id="UP000596660"/>
    </source>
</evidence>
<dbReference type="PANTHER" id="PTHR35282:SF2">
    <property type="entry name" value="F5D14.24 PROTEIN"/>
    <property type="match status" value="1"/>
</dbReference>
<reference evidence="2" key="2">
    <citation type="submission" date="2021-03" db="UniProtKB">
        <authorList>
            <consortium name="EnsemblPlants"/>
        </authorList>
    </citation>
    <scope>IDENTIFICATION</scope>
</reference>
<dbReference type="OMA" id="YPTPDAD"/>
<dbReference type="Gramene" id="AUR62023337-RA">
    <property type="protein sequence ID" value="AUR62023337-RA:cds"/>
    <property type="gene ID" value="AUR62023337"/>
</dbReference>
<accession>A0A803M4G4</accession>
<dbReference type="EnsemblPlants" id="AUR62023337-RA">
    <property type="protein sequence ID" value="AUR62023337-RA:cds"/>
    <property type="gene ID" value="AUR62023337"/>
</dbReference>
<evidence type="ECO:0000256" key="1">
    <source>
        <dbReference type="SAM" id="MobiDB-lite"/>
    </source>
</evidence>
<evidence type="ECO:0000313" key="2">
    <source>
        <dbReference type="EnsemblPlants" id="AUR62023337-RA:cds"/>
    </source>
</evidence>